<reference evidence="1 2" key="1">
    <citation type="submission" date="2018-02" db="EMBL/GenBank/DDBJ databases">
        <title>Draft genome of wild Prunus yedoensis var. nudiflora.</title>
        <authorList>
            <person name="Baek S."/>
            <person name="Kim J.-H."/>
            <person name="Choi K."/>
            <person name="Kim G.-B."/>
            <person name="Cho A."/>
            <person name="Jang H."/>
            <person name="Shin C.-H."/>
            <person name="Yu H.-J."/>
            <person name="Mun J.-H."/>
        </authorList>
    </citation>
    <scope>NUCLEOTIDE SEQUENCE [LARGE SCALE GENOMIC DNA]</scope>
    <source>
        <strain evidence="2">cv. Jeju island</strain>
        <tissue evidence="1">Leaf</tissue>
    </source>
</reference>
<dbReference type="STRING" id="2094558.A0A314Y9J9"/>
<dbReference type="PANTHER" id="PTHR27006">
    <property type="entry name" value="PROMASTIGOTE SURFACE ANTIGEN PROTEIN PSA"/>
    <property type="match status" value="1"/>
</dbReference>
<gene>
    <name evidence="1" type="ORF">Pyn_02109</name>
</gene>
<dbReference type="GO" id="GO:0016301">
    <property type="term" value="F:kinase activity"/>
    <property type="evidence" value="ECO:0007669"/>
    <property type="project" value="UniProtKB-KW"/>
</dbReference>
<dbReference type="InterPro" id="IPR011009">
    <property type="entry name" value="Kinase-like_dom_sf"/>
</dbReference>
<dbReference type="EMBL" id="PJQY01001551">
    <property type="protein sequence ID" value="PQQ01509.1"/>
    <property type="molecule type" value="Genomic_DNA"/>
</dbReference>
<comment type="caution">
    <text evidence="1">The sequence shown here is derived from an EMBL/GenBank/DDBJ whole genome shotgun (WGS) entry which is preliminary data.</text>
</comment>
<keyword evidence="1" id="KW-0808">Transferase</keyword>
<evidence type="ECO:0000313" key="1">
    <source>
        <dbReference type="EMBL" id="PQQ01509.1"/>
    </source>
</evidence>
<dbReference type="Proteomes" id="UP000250321">
    <property type="component" value="Unassembled WGS sequence"/>
</dbReference>
<dbReference type="PANTHER" id="PTHR27006:SF606">
    <property type="entry name" value="INTERLEUKIN-1 RECEPTOR-ASSOCIATED KINASE 4"/>
    <property type="match status" value="1"/>
</dbReference>
<dbReference type="GO" id="GO:0030246">
    <property type="term" value="F:carbohydrate binding"/>
    <property type="evidence" value="ECO:0007669"/>
    <property type="project" value="UniProtKB-KW"/>
</dbReference>
<dbReference type="Gene3D" id="1.10.510.10">
    <property type="entry name" value="Transferase(Phosphotransferase) domain 1"/>
    <property type="match status" value="1"/>
</dbReference>
<keyword evidence="2" id="KW-1185">Reference proteome</keyword>
<dbReference type="SUPFAM" id="SSF56112">
    <property type="entry name" value="Protein kinase-like (PK-like)"/>
    <property type="match status" value="1"/>
</dbReference>
<keyword evidence="1" id="KW-0430">Lectin</keyword>
<name>A0A314Y9J9_PRUYE</name>
<sequence>MSPEYALYGHFSEKLDIFSLGVLLLEIVSGKKNADFYRFERSPTLAGWAWELWKEGRGMEVLDASVRETCCPHEALRCIHVGLLCVQEDPDDRPAKPLDILMLQGIEATLPPPSKEPAFSTLRNAIDVSYSTNATTISIPEGR</sequence>
<dbReference type="OrthoDB" id="4062651at2759"/>
<evidence type="ECO:0000313" key="2">
    <source>
        <dbReference type="Proteomes" id="UP000250321"/>
    </source>
</evidence>
<proteinExistence type="predicted"/>
<protein>
    <submittedName>
        <fullName evidence="1">G-type lectin S-receptor-like serine/threonine-protein kinase</fullName>
    </submittedName>
</protein>
<keyword evidence="1" id="KW-0675">Receptor</keyword>
<keyword evidence="1" id="KW-0418">Kinase</keyword>
<organism evidence="1 2">
    <name type="scientific">Prunus yedoensis var. nudiflora</name>
    <dbReference type="NCBI Taxonomy" id="2094558"/>
    <lineage>
        <taxon>Eukaryota</taxon>
        <taxon>Viridiplantae</taxon>
        <taxon>Streptophyta</taxon>
        <taxon>Embryophyta</taxon>
        <taxon>Tracheophyta</taxon>
        <taxon>Spermatophyta</taxon>
        <taxon>Magnoliopsida</taxon>
        <taxon>eudicotyledons</taxon>
        <taxon>Gunneridae</taxon>
        <taxon>Pentapetalae</taxon>
        <taxon>rosids</taxon>
        <taxon>fabids</taxon>
        <taxon>Rosales</taxon>
        <taxon>Rosaceae</taxon>
        <taxon>Amygdaloideae</taxon>
        <taxon>Amygdaleae</taxon>
        <taxon>Prunus</taxon>
    </lineage>
</organism>
<accession>A0A314Y9J9</accession>
<dbReference type="AlphaFoldDB" id="A0A314Y9J9"/>